<accession>A0ABS6H776</accession>
<evidence type="ECO:0000313" key="2">
    <source>
        <dbReference type="Proteomes" id="UP000689967"/>
    </source>
</evidence>
<reference evidence="1 2" key="1">
    <citation type="submission" date="2021-01" db="EMBL/GenBank/DDBJ databases">
        <title>Roseomonas sp. nov, a bacterium isolated from an oil production mixture in Yumen Oilfield.</title>
        <authorList>
            <person name="Wu D."/>
        </authorList>
    </citation>
    <scope>NUCLEOTIDE SEQUENCE [LARGE SCALE GENOMIC DNA]</scope>
    <source>
        <strain evidence="1 2">ROY-5-3</strain>
    </source>
</reference>
<proteinExistence type="predicted"/>
<name>A0ABS6H776_9PROT</name>
<sequence>MTAAGEAAVADVVEVTLVMTWSPAEPQGQDGHRIVFSLALDAHGMPDDAAYLADPAPWPARREAPEAPALFGDVVREEEGWALRLAIPGESLDEAPLCRLQALSGWLRPGSVVTIKEPNGTAAAWRVVAVG</sequence>
<dbReference type="EMBL" id="JAERQM010000001">
    <property type="protein sequence ID" value="MBU8543341.1"/>
    <property type="molecule type" value="Genomic_DNA"/>
</dbReference>
<comment type="caution">
    <text evidence="1">The sequence shown here is derived from an EMBL/GenBank/DDBJ whole genome shotgun (WGS) entry which is preliminary data.</text>
</comment>
<protein>
    <submittedName>
        <fullName evidence="1">Uncharacterized protein</fullName>
    </submittedName>
</protein>
<evidence type="ECO:0000313" key="1">
    <source>
        <dbReference type="EMBL" id="MBU8543341.1"/>
    </source>
</evidence>
<keyword evidence="2" id="KW-1185">Reference proteome</keyword>
<dbReference type="Proteomes" id="UP000689967">
    <property type="component" value="Unassembled WGS sequence"/>
</dbReference>
<dbReference type="RefSeq" id="WP_216873612.1">
    <property type="nucleotide sequence ID" value="NZ_JAERQM010000001.1"/>
</dbReference>
<organism evidence="1 2">
    <name type="scientific">Falsiroseomonas oleicola</name>
    <dbReference type="NCBI Taxonomy" id="2801474"/>
    <lineage>
        <taxon>Bacteria</taxon>
        <taxon>Pseudomonadati</taxon>
        <taxon>Pseudomonadota</taxon>
        <taxon>Alphaproteobacteria</taxon>
        <taxon>Acetobacterales</taxon>
        <taxon>Roseomonadaceae</taxon>
        <taxon>Falsiroseomonas</taxon>
    </lineage>
</organism>
<gene>
    <name evidence="1" type="ORF">JJQ90_06465</name>
</gene>